<name>A0ABS0SSL9_9CAUL</name>
<dbReference type="RefSeq" id="WP_198574297.1">
    <property type="nucleotide sequence ID" value="NZ_JADWOX010000001.1"/>
</dbReference>
<reference evidence="1 2" key="1">
    <citation type="submission" date="2020-11" db="EMBL/GenBank/DDBJ databases">
        <title>genome sequence of strain KACC 18849.</title>
        <authorList>
            <person name="Gao J."/>
            <person name="Zhang X."/>
        </authorList>
    </citation>
    <scope>NUCLEOTIDE SEQUENCE [LARGE SCALE GENOMIC DNA]</scope>
    <source>
        <strain evidence="1 2">KACC 18849</strain>
    </source>
</reference>
<evidence type="ECO:0000313" key="1">
    <source>
        <dbReference type="EMBL" id="MBI1682341.1"/>
    </source>
</evidence>
<comment type="caution">
    <text evidence="1">The sequence shown here is derived from an EMBL/GenBank/DDBJ whole genome shotgun (WGS) entry which is preliminary data.</text>
</comment>
<protein>
    <submittedName>
        <fullName evidence="1">Uncharacterized protein</fullName>
    </submittedName>
</protein>
<dbReference type="Proteomes" id="UP000639859">
    <property type="component" value="Unassembled WGS sequence"/>
</dbReference>
<dbReference type="EMBL" id="JADWOX010000001">
    <property type="protein sequence ID" value="MBI1682341.1"/>
    <property type="molecule type" value="Genomic_DNA"/>
</dbReference>
<accession>A0ABS0SSL9</accession>
<organism evidence="1 2">
    <name type="scientific">Caulobacter hibisci</name>
    <dbReference type="NCBI Taxonomy" id="2035993"/>
    <lineage>
        <taxon>Bacteria</taxon>
        <taxon>Pseudomonadati</taxon>
        <taxon>Pseudomonadota</taxon>
        <taxon>Alphaproteobacteria</taxon>
        <taxon>Caulobacterales</taxon>
        <taxon>Caulobacteraceae</taxon>
        <taxon>Caulobacter</taxon>
    </lineage>
</organism>
<sequence>MQALVSLCVGLARSTDDLTAWGKANAAALQSHPETLPANRAAYAARMAELQQGAAS</sequence>
<keyword evidence="2" id="KW-1185">Reference proteome</keyword>
<gene>
    <name evidence="1" type="ORF">I4Q42_01520</name>
</gene>
<proteinExistence type="predicted"/>
<evidence type="ECO:0000313" key="2">
    <source>
        <dbReference type="Proteomes" id="UP000639859"/>
    </source>
</evidence>